<evidence type="ECO:0000313" key="1">
    <source>
        <dbReference type="EMBL" id="PNP37285.1"/>
    </source>
</evidence>
<reference evidence="1 2" key="1">
    <citation type="submission" date="2017-02" db="EMBL/GenBank/DDBJ databases">
        <title>Genomes of Trichoderma spp. with biocontrol activity.</title>
        <authorList>
            <person name="Gardiner D."/>
            <person name="Kazan K."/>
            <person name="Vos C."/>
            <person name="Harvey P."/>
        </authorList>
    </citation>
    <scope>NUCLEOTIDE SEQUENCE [LARGE SCALE GENOMIC DNA]</scope>
    <source>
        <strain evidence="1 2">A5MH</strain>
    </source>
</reference>
<dbReference type="OrthoDB" id="195498at2759"/>
<gene>
    <name evidence="1" type="ORF">TGAMA5MH_10854</name>
</gene>
<accession>A0A2K0SVI2</accession>
<sequence length="61" mass="6946">MSVLEVGDNFPGNVSFGYIPLTPESEEITSCGIPTKYDASESKNSVYFIYRLMLLLFERLY</sequence>
<organism evidence="1 2">
    <name type="scientific">Trichoderma gamsii</name>
    <dbReference type="NCBI Taxonomy" id="398673"/>
    <lineage>
        <taxon>Eukaryota</taxon>
        <taxon>Fungi</taxon>
        <taxon>Dikarya</taxon>
        <taxon>Ascomycota</taxon>
        <taxon>Pezizomycotina</taxon>
        <taxon>Sordariomycetes</taxon>
        <taxon>Hypocreomycetidae</taxon>
        <taxon>Hypocreales</taxon>
        <taxon>Hypocreaceae</taxon>
        <taxon>Trichoderma</taxon>
    </lineage>
</organism>
<dbReference type="Proteomes" id="UP000236546">
    <property type="component" value="Unassembled WGS sequence"/>
</dbReference>
<dbReference type="EMBL" id="MTYH01000156">
    <property type="protein sequence ID" value="PNP37285.1"/>
    <property type="molecule type" value="Genomic_DNA"/>
</dbReference>
<protein>
    <submittedName>
        <fullName evidence="1">Uncharacterized protein</fullName>
    </submittedName>
</protein>
<proteinExistence type="predicted"/>
<comment type="caution">
    <text evidence="1">The sequence shown here is derived from an EMBL/GenBank/DDBJ whole genome shotgun (WGS) entry which is preliminary data.</text>
</comment>
<evidence type="ECO:0000313" key="2">
    <source>
        <dbReference type="Proteomes" id="UP000236546"/>
    </source>
</evidence>
<dbReference type="AlphaFoldDB" id="A0A2K0SVI2"/>
<name>A0A2K0SVI2_9HYPO</name>